<dbReference type="GeneID" id="19971219"/>
<proteinExistence type="predicted"/>
<sequence length="175" mass="20425">MSHEFVQFVAEDTVTGERRRLIADRQETGDWVSITPNPNDPIEMSTTFAGLGSGSWSKSTPYKDRHTLPLPLVSLVFQHSNSETDPRPTLRSIAELIADVSSRCQEYNPLREHCWWFSEAVIEGAQERYETGVLKEWDWAKYRYSFVVCNKWIRRKVLEKAARLFEEQCLEEFAY</sequence>
<dbReference type="InParanoid" id="W2RZN8"/>
<dbReference type="HOGENOM" id="CLU_1532485_0_0_1"/>
<organism evidence="1 2">
    <name type="scientific">Cyphellophora europaea (strain CBS 101466)</name>
    <name type="common">Phialophora europaea</name>
    <dbReference type="NCBI Taxonomy" id="1220924"/>
    <lineage>
        <taxon>Eukaryota</taxon>
        <taxon>Fungi</taxon>
        <taxon>Dikarya</taxon>
        <taxon>Ascomycota</taxon>
        <taxon>Pezizomycotina</taxon>
        <taxon>Eurotiomycetes</taxon>
        <taxon>Chaetothyriomycetidae</taxon>
        <taxon>Chaetothyriales</taxon>
        <taxon>Cyphellophoraceae</taxon>
        <taxon>Cyphellophora</taxon>
    </lineage>
</organism>
<keyword evidence="2" id="KW-1185">Reference proteome</keyword>
<dbReference type="eggNOG" id="ENOG502SVDE">
    <property type="taxonomic scope" value="Eukaryota"/>
</dbReference>
<name>W2RZN8_CYPE1</name>
<dbReference type="STRING" id="1220924.W2RZN8"/>
<accession>W2RZN8</accession>
<dbReference type="AlphaFoldDB" id="W2RZN8"/>
<dbReference type="OrthoDB" id="4130940at2759"/>
<dbReference type="RefSeq" id="XP_008716450.1">
    <property type="nucleotide sequence ID" value="XM_008718228.1"/>
</dbReference>
<gene>
    <name evidence="1" type="ORF">HMPREF1541_03880</name>
</gene>
<evidence type="ECO:0000313" key="1">
    <source>
        <dbReference type="EMBL" id="ETN41941.1"/>
    </source>
</evidence>
<evidence type="ECO:0000313" key="2">
    <source>
        <dbReference type="Proteomes" id="UP000030752"/>
    </source>
</evidence>
<dbReference type="Proteomes" id="UP000030752">
    <property type="component" value="Unassembled WGS sequence"/>
</dbReference>
<dbReference type="VEuPathDB" id="FungiDB:HMPREF1541_03880"/>
<reference evidence="1 2" key="1">
    <citation type="submission" date="2013-03" db="EMBL/GenBank/DDBJ databases">
        <title>The Genome Sequence of Phialophora europaea CBS 101466.</title>
        <authorList>
            <consortium name="The Broad Institute Genomics Platform"/>
            <person name="Cuomo C."/>
            <person name="de Hoog S."/>
            <person name="Gorbushina A."/>
            <person name="Walker B."/>
            <person name="Young S.K."/>
            <person name="Zeng Q."/>
            <person name="Gargeya S."/>
            <person name="Fitzgerald M."/>
            <person name="Haas B."/>
            <person name="Abouelleil A."/>
            <person name="Allen A.W."/>
            <person name="Alvarado L."/>
            <person name="Arachchi H.M."/>
            <person name="Berlin A.M."/>
            <person name="Chapman S.B."/>
            <person name="Gainer-Dewar J."/>
            <person name="Goldberg J."/>
            <person name="Griggs A."/>
            <person name="Gujja S."/>
            <person name="Hansen M."/>
            <person name="Howarth C."/>
            <person name="Imamovic A."/>
            <person name="Ireland A."/>
            <person name="Larimer J."/>
            <person name="McCowan C."/>
            <person name="Murphy C."/>
            <person name="Pearson M."/>
            <person name="Poon T.W."/>
            <person name="Priest M."/>
            <person name="Roberts A."/>
            <person name="Saif S."/>
            <person name="Shea T."/>
            <person name="Sisk P."/>
            <person name="Sykes S."/>
            <person name="Wortman J."/>
            <person name="Nusbaum C."/>
            <person name="Birren B."/>
        </authorList>
    </citation>
    <scope>NUCLEOTIDE SEQUENCE [LARGE SCALE GENOMIC DNA]</scope>
    <source>
        <strain evidence="1 2">CBS 101466</strain>
    </source>
</reference>
<protein>
    <submittedName>
        <fullName evidence="1">Uncharacterized protein</fullName>
    </submittedName>
</protein>
<dbReference type="EMBL" id="KB822719">
    <property type="protein sequence ID" value="ETN41941.1"/>
    <property type="molecule type" value="Genomic_DNA"/>
</dbReference>